<dbReference type="Pfam" id="PF01494">
    <property type="entry name" value="FAD_binding_3"/>
    <property type="match status" value="1"/>
</dbReference>
<evidence type="ECO:0000313" key="9">
    <source>
        <dbReference type="Proteomes" id="UP001237448"/>
    </source>
</evidence>
<keyword evidence="3" id="KW-0274">FAD</keyword>
<dbReference type="InterPro" id="IPR002938">
    <property type="entry name" value="FAD-bd"/>
</dbReference>
<keyword evidence="4 8" id="KW-0560">Oxidoreductase</keyword>
<keyword evidence="9" id="KW-1185">Reference proteome</keyword>
<dbReference type="SUPFAM" id="SSF51905">
    <property type="entry name" value="FAD/NAD(P)-binding domain"/>
    <property type="match status" value="1"/>
</dbReference>
<dbReference type="EC" id="1.14.13.1" evidence="8"/>
<dbReference type="PANTHER" id="PTHR13789:SF318">
    <property type="entry name" value="GERANYLGERANYL DIPHOSPHATE REDUCTASE"/>
    <property type="match status" value="1"/>
</dbReference>
<dbReference type="Gene3D" id="3.50.50.60">
    <property type="entry name" value="FAD/NAD(P)-binding domain"/>
    <property type="match status" value="1"/>
</dbReference>
<evidence type="ECO:0000259" key="7">
    <source>
        <dbReference type="Pfam" id="PF01494"/>
    </source>
</evidence>
<keyword evidence="5" id="KW-0503">Monooxygenase</keyword>
<keyword evidence="2" id="KW-0285">Flavoprotein</keyword>
<reference evidence="8 9" key="1">
    <citation type="submission" date="2023-07" db="EMBL/GenBank/DDBJ databases">
        <title>Genomic Encyclopedia of Type Strains, Phase IV (KMG-IV): sequencing the most valuable type-strain genomes for metagenomic binning, comparative biology and taxonomic classification.</title>
        <authorList>
            <person name="Goeker M."/>
        </authorList>
    </citation>
    <scope>NUCLEOTIDE SEQUENCE [LARGE SCALE GENOMIC DNA]</scope>
    <source>
        <strain evidence="8 9">DSM 5896</strain>
    </source>
</reference>
<gene>
    <name evidence="8" type="ORF">J3R73_003725</name>
</gene>
<proteinExistence type="predicted"/>
<protein>
    <submittedName>
        <fullName evidence="8">Salicylate hydroxylase</fullName>
        <ecNumber evidence="8">1.14.13.1</ecNumber>
    </submittedName>
</protein>
<evidence type="ECO:0000256" key="5">
    <source>
        <dbReference type="ARBA" id="ARBA00023033"/>
    </source>
</evidence>
<evidence type="ECO:0000256" key="1">
    <source>
        <dbReference type="ARBA" id="ARBA00001974"/>
    </source>
</evidence>
<feature type="transmembrane region" description="Helical" evidence="6">
    <location>
        <begin position="6"/>
        <end position="26"/>
    </location>
</feature>
<feature type="domain" description="FAD-binding" evidence="7">
    <location>
        <begin position="8"/>
        <end position="349"/>
    </location>
</feature>
<evidence type="ECO:0000256" key="4">
    <source>
        <dbReference type="ARBA" id="ARBA00023002"/>
    </source>
</evidence>
<dbReference type="EMBL" id="JAUSVK010000001">
    <property type="protein sequence ID" value="MDQ0393933.1"/>
    <property type="molecule type" value="Genomic_DNA"/>
</dbReference>
<dbReference type="GO" id="GO:0018658">
    <property type="term" value="F:salicylate 1-monooxygenase activity"/>
    <property type="evidence" value="ECO:0007669"/>
    <property type="project" value="UniProtKB-EC"/>
</dbReference>
<dbReference type="SUPFAM" id="SSF54373">
    <property type="entry name" value="FAD-linked reductases, C-terminal domain"/>
    <property type="match status" value="1"/>
</dbReference>
<evidence type="ECO:0000256" key="2">
    <source>
        <dbReference type="ARBA" id="ARBA00022630"/>
    </source>
</evidence>
<evidence type="ECO:0000256" key="6">
    <source>
        <dbReference type="SAM" id="Phobius"/>
    </source>
</evidence>
<organism evidence="8 9">
    <name type="scientific">Labrys monachus</name>
    <dbReference type="NCBI Taxonomy" id="217067"/>
    <lineage>
        <taxon>Bacteria</taxon>
        <taxon>Pseudomonadati</taxon>
        <taxon>Pseudomonadota</taxon>
        <taxon>Alphaproteobacteria</taxon>
        <taxon>Hyphomicrobiales</taxon>
        <taxon>Xanthobacteraceae</taxon>
        <taxon>Labrys</taxon>
    </lineage>
</organism>
<comment type="caution">
    <text evidence="8">The sequence shown here is derived from an EMBL/GenBank/DDBJ whole genome shotgun (WGS) entry which is preliminary data.</text>
</comment>
<dbReference type="RefSeq" id="WP_307430057.1">
    <property type="nucleotide sequence ID" value="NZ_JAUSVK010000001.1"/>
</dbReference>
<dbReference type="Proteomes" id="UP001237448">
    <property type="component" value="Unassembled WGS sequence"/>
</dbReference>
<keyword evidence="6" id="KW-0812">Transmembrane</keyword>
<evidence type="ECO:0000256" key="3">
    <source>
        <dbReference type="ARBA" id="ARBA00022827"/>
    </source>
</evidence>
<dbReference type="InterPro" id="IPR036188">
    <property type="entry name" value="FAD/NAD-bd_sf"/>
</dbReference>
<evidence type="ECO:0000313" key="8">
    <source>
        <dbReference type="EMBL" id="MDQ0393933.1"/>
    </source>
</evidence>
<dbReference type="PRINTS" id="PR00420">
    <property type="entry name" value="RNGMNOXGNASE"/>
</dbReference>
<keyword evidence="6" id="KW-0472">Membrane</keyword>
<accession>A0ABU0FIJ9</accession>
<dbReference type="InterPro" id="IPR050493">
    <property type="entry name" value="FAD-dep_Monooxygenase_BioMet"/>
</dbReference>
<sequence length="403" mass="42797">MSHSPAGPVAIAGAGIGGLTAALALARRGFEVTVFERADVLEAAGAGIQLTPNALNVLFGLGLGPALEAPMVSVDSIFVRRGSNGRLVARLPLEAFAHRWGTPYGVIHRADLQAALLGAVEAEAGITLHYGDAIDAAEQDGSGVGLRFASGRRERMTALIGADGLWSSVRRSLGRIEPPRFAGRRAWRTVIAMTDAPPLLQGRATGLWLGAHAHLVHYPVRGGSQLNLVAVTQDGDSAPGWSTPQDTRRLRPHFAGWDPRIRALLAACPDWRTWPLFDRAADAAMAEGRIALLGDAAHPMLPFAAQGGAAAIEDAAVLALALAAPGEDDIPARLALYSARRLPRVTRLQAEARSNGERYHWSWPFSAARDLGLAAMGGRKLVERYDWIYGWTPTAGERIAQGA</sequence>
<keyword evidence="6" id="KW-1133">Transmembrane helix</keyword>
<name>A0ABU0FIJ9_9HYPH</name>
<comment type="cofactor">
    <cofactor evidence="1">
        <name>FAD</name>
        <dbReference type="ChEBI" id="CHEBI:57692"/>
    </cofactor>
</comment>
<dbReference type="PANTHER" id="PTHR13789">
    <property type="entry name" value="MONOOXYGENASE"/>
    <property type="match status" value="1"/>
</dbReference>